<comment type="function">
    <text evidence="1">Nitronate monooxygenase that uses molecular oxygen to catalyze the oxidative denitrification of alkyl nitronates. Acts on propionate 3-nitronate (P3N), the presumed physiological substrate. Probably functions in the detoxification of P3N, a metabolic poison produced by plants and fungi as a defense mechanism.</text>
</comment>
<dbReference type="GO" id="GO:0051213">
    <property type="term" value="F:dioxygenase activity"/>
    <property type="evidence" value="ECO:0007669"/>
    <property type="project" value="UniProtKB-KW"/>
</dbReference>
<dbReference type="PANTHER" id="PTHR32332:SF18">
    <property type="entry name" value="2-NITROPROPANE DIOXYGENASE"/>
    <property type="match status" value="1"/>
</dbReference>
<dbReference type="CDD" id="cd04730">
    <property type="entry name" value="NPD_like"/>
    <property type="match status" value="1"/>
</dbReference>
<keyword evidence="5" id="KW-0560">Oxidoreductase</keyword>
<dbReference type="SUPFAM" id="SSF51412">
    <property type="entry name" value="Inosine monophosphate dehydrogenase (IMPDH)"/>
    <property type="match status" value="1"/>
</dbReference>
<dbReference type="Pfam" id="PF03060">
    <property type="entry name" value="NMO"/>
    <property type="match status" value="1"/>
</dbReference>
<gene>
    <name evidence="6" type="ORF">SAMN05421659_11066</name>
</gene>
<dbReference type="GO" id="GO:0018580">
    <property type="term" value="F:nitronate monooxygenase activity"/>
    <property type="evidence" value="ECO:0007669"/>
    <property type="project" value="InterPro"/>
</dbReference>
<keyword evidence="3" id="KW-0285">Flavoprotein</keyword>
<dbReference type="InterPro" id="IPR013785">
    <property type="entry name" value="Aldolase_TIM"/>
</dbReference>
<dbReference type="Proteomes" id="UP000199701">
    <property type="component" value="Unassembled WGS sequence"/>
</dbReference>
<evidence type="ECO:0000256" key="5">
    <source>
        <dbReference type="ARBA" id="ARBA00023002"/>
    </source>
</evidence>
<accession>A0A1I0R081</accession>
<reference evidence="6 7" key="1">
    <citation type="submission" date="2016-10" db="EMBL/GenBank/DDBJ databases">
        <authorList>
            <person name="de Groot N.N."/>
        </authorList>
    </citation>
    <scope>NUCLEOTIDE SEQUENCE [LARGE SCALE GENOMIC DNA]</scope>
    <source>
        <strain evidence="6 7">DSM 9179</strain>
    </source>
</reference>
<dbReference type="EMBL" id="FOJI01000010">
    <property type="protein sequence ID" value="SEW33157.1"/>
    <property type="molecule type" value="Genomic_DNA"/>
</dbReference>
<dbReference type="Gene3D" id="3.20.20.70">
    <property type="entry name" value="Aldolase class I"/>
    <property type="match status" value="1"/>
</dbReference>
<evidence type="ECO:0000256" key="2">
    <source>
        <dbReference type="ARBA" id="ARBA00013457"/>
    </source>
</evidence>
<evidence type="ECO:0000256" key="1">
    <source>
        <dbReference type="ARBA" id="ARBA00003535"/>
    </source>
</evidence>
<evidence type="ECO:0000256" key="4">
    <source>
        <dbReference type="ARBA" id="ARBA00022643"/>
    </source>
</evidence>
<dbReference type="AlphaFoldDB" id="A0A1I0R081"/>
<proteinExistence type="predicted"/>
<evidence type="ECO:0000256" key="3">
    <source>
        <dbReference type="ARBA" id="ARBA00022630"/>
    </source>
</evidence>
<dbReference type="OrthoDB" id="9778912at2"/>
<keyword evidence="7" id="KW-1185">Reference proteome</keyword>
<keyword evidence="4" id="KW-0288">FMN</keyword>
<organism evidence="6 7">
    <name type="scientific">[Clostridium] fimetarium</name>
    <dbReference type="NCBI Taxonomy" id="99656"/>
    <lineage>
        <taxon>Bacteria</taxon>
        <taxon>Bacillati</taxon>
        <taxon>Bacillota</taxon>
        <taxon>Clostridia</taxon>
        <taxon>Lachnospirales</taxon>
        <taxon>Lachnospiraceae</taxon>
    </lineage>
</organism>
<evidence type="ECO:0000313" key="7">
    <source>
        <dbReference type="Proteomes" id="UP000199701"/>
    </source>
</evidence>
<keyword evidence="6" id="KW-0223">Dioxygenase</keyword>
<sequence>MKLQPIKIGDLEVKVPIIQGGMGVGISRYNLAGHVALAGGVGIISTAQIGYDEDDYEKNPLEANLRAIGKHIRKAREIANGGVVGVNIMVATQSYEEYVKASVEAGADLIVCGAGLPIELPKLVEGSKTKIAPIVSSIKSAFVICKMWDRKYQKAPDLVVIEGPKAGGHLGFTNEQLETITDEEYDNEIKGIIETVKEYAVKYAKKIPIIVAGGIFNKADVKKCMDLGADGIQVASRFVTTKECDASDAFKQAYINAKKEDIIIVKSPVGMPGRAINNDFIKKSLLGNTKIERCYNCIKGCKKTNIPYCISNALISAVKGNVDNGLVFCGANAYKCEKMETVQEIFDDLSDY</sequence>
<dbReference type="STRING" id="99656.SAMN05421659_11066"/>
<dbReference type="RefSeq" id="WP_092454775.1">
    <property type="nucleotide sequence ID" value="NZ_FOJI01000010.1"/>
</dbReference>
<name>A0A1I0R081_9FIRM</name>
<dbReference type="InterPro" id="IPR004136">
    <property type="entry name" value="NMO"/>
</dbReference>
<evidence type="ECO:0000313" key="6">
    <source>
        <dbReference type="EMBL" id="SEW33157.1"/>
    </source>
</evidence>
<protein>
    <recommendedName>
        <fullName evidence="2">Probable nitronate monooxygenase</fullName>
    </recommendedName>
</protein>
<dbReference type="PANTHER" id="PTHR32332">
    <property type="entry name" value="2-NITROPROPANE DIOXYGENASE"/>
    <property type="match status" value="1"/>
</dbReference>